<protein>
    <submittedName>
        <fullName evidence="5">Putative MYH7B protein</fullName>
    </submittedName>
</protein>
<dbReference type="GO" id="GO:0005737">
    <property type="term" value="C:cytoplasm"/>
    <property type="evidence" value="ECO:0007669"/>
    <property type="project" value="TreeGrafter"/>
</dbReference>
<gene>
    <name evidence="5" type="ORF">Tco025E_03914</name>
</gene>
<keyword evidence="2" id="KW-0677">Repeat</keyword>
<name>A0A422PQW2_9TRYP</name>
<dbReference type="AlphaFoldDB" id="A0A422PQW2"/>
<evidence type="ECO:0000256" key="3">
    <source>
        <dbReference type="SAM" id="Coils"/>
    </source>
</evidence>
<feature type="compositionally biased region" description="Low complexity" evidence="4">
    <location>
        <begin position="292"/>
        <end position="308"/>
    </location>
</feature>
<dbReference type="OrthoDB" id="7451790at2759"/>
<keyword evidence="3" id="KW-0175">Coiled coil</keyword>
<dbReference type="PROSITE" id="PS51450">
    <property type="entry name" value="LRR"/>
    <property type="match status" value="2"/>
</dbReference>
<dbReference type="PANTHER" id="PTHR15454">
    <property type="entry name" value="NISCHARIN RELATED"/>
    <property type="match status" value="1"/>
</dbReference>
<feature type="coiled-coil region" evidence="3">
    <location>
        <begin position="405"/>
        <end position="461"/>
    </location>
</feature>
<evidence type="ECO:0000256" key="2">
    <source>
        <dbReference type="ARBA" id="ARBA00022737"/>
    </source>
</evidence>
<dbReference type="RefSeq" id="XP_029229100.1">
    <property type="nucleotide sequence ID" value="XM_029370830.1"/>
</dbReference>
<comment type="caution">
    <text evidence="5">The sequence shown here is derived from an EMBL/GenBank/DDBJ whole genome shotgun (WGS) entry which is preliminary data.</text>
</comment>
<feature type="coiled-coil region" evidence="3">
    <location>
        <begin position="491"/>
        <end position="518"/>
    </location>
</feature>
<keyword evidence="1" id="KW-0433">Leucine-rich repeat</keyword>
<feature type="coiled-coil region" evidence="3">
    <location>
        <begin position="694"/>
        <end position="784"/>
    </location>
</feature>
<feature type="coiled-coil region" evidence="3">
    <location>
        <begin position="854"/>
        <end position="881"/>
    </location>
</feature>
<dbReference type="InterPro" id="IPR032675">
    <property type="entry name" value="LRR_dom_sf"/>
</dbReference>
<dbReference type="GeneID" id="40317525"/>
<feature type="region of interest" description="Disordered" evidence="4">
    <location>
        <begin position="221"/>
        <end position="269"/>
    </location>
</feature>
<dbReference type="Gene3D" id="3.80.10.10">
    <property type="entry name" value="Ribonuclease Inhibitor"/>
    <property type="match status" value="2"/>
</dbReference>
<dbReference type="EMBL" id="MKKU01000186">
    <property type="protein sequence ID" value="RNF20136.1"/>
    <property type="molecule type" value="Genomic_DNA"/>
</dbReference>
<dbReference type="PANTHER" id="PTHR15454:SF34">
    <property type="entry name" value="LEUCINE-RICH REPEAT AND COILED-COIL DOMAIN-CONTAINING PROTEIN 1"/>
    <property type="match status" value="1"/>
</dbReference>
<dbReference type="SMART" id="SM00369">
    <property type="entry name" value="LRR_TYP"/>
    <property type="match status" value="4"/>
</dbReference>
<dbReference type="Proteomes" id="UP000284403">
    <property type="component" value="Unassembled WGS sequence"/>
</dbReference>
<feature type="region of interest" description="Disordered" evidence="4">
    <location>
        <begin position="292"/>
        <end position="321"/>
    </location>
</feature>
<dbReference type="InterPro" id="IPR001611">
    <property type="entry name" value="Leu-rich_rpt"/>
</dbReference>
<evidence type="ECO:0000313" key="5">
    <source>
        <dbReference type="EMBL" id="RNF20136.1"/>
    </source>
</evidence>
<sequence>MVENTTLPEETLRALRRTRSLFLCCRNLFSLSHIRHLEHMTQLSSLNVHMNAISRLECLGHLRQLTELDVSANELRAVDEDAFKGLRHLKRLNLSSNFLTVVNGFQHLPALAWLSLSFNELEDVRGLRRLPCPQQLLHLDICGNKLADLAELEKSLENCRELQDLRVETPKAVLVLPAAPPQLHLRENPFCLTEPNYTERLLRRFQRLGVLNGVTCGCDPAGSQPRRREHAASSGDGDDQLRWHPLDVTSPAFVSPDLPPPRQSAEDVKCDPFSAGVAPASASCAAEDVTCLSTSTTGPSSSDSPCSGDLKREKAEGRTASPPWRLKRVSRSVLTKVSIPLHKELHVSGVEEGVLQEELLAKAELIGHLQLQFQRSQEQLSLRVALEEDLRRSFEELRQSHIALVESTSTEKKRLCRQVTALKEELSRRSEEAVILQRKNRVELEEQTKSLRTALLQQQNESATAMRQLEAEAARLRWESSNEVMGLKTRLDDAVQQTEWLEQQKENAQLQLKKWRDESHSSKTALVACETQLQFVDKSHQLELAESLARRQLEFLAWSGLVTAIAAQLHLLQCENESVVLSRTNTEKAWEEYASSLQQHYRGALLQLQAAKRLSPRGIDVGCDPVAEHLQQRAAGEEEELQRLQTALSLTRQSEQLLSVENERLLRCVADKERELTEASLRLQQSDAGARKMREDLERERDNLLRTLHNLRETVQKKDAEFDELEAEAKQKIDEKRSTIARLEARLEDAEEEAANHRCEAANLRKVQEELQRVSAELQAMQQERVASAAAVAPRPPVTEVMGALEDAKEKLASSAVREHQQSLKLTRAAEALTLLRGQLARVDEDNCRLRRVLDEKVALLHAAEAEKEQLQAQWRETQEAARVRQRATLQAISQMMVSDAERGT</sequence>
<proteinExistence type="predicted"/>
<dbReference type="SUPFAM" id="SSF52058">
    <property type="entry name" value="L domain-like"/>
    <property type="match status" value="1"/>
</dbReference>
<evidence type="ECO:0000313" key="6">
    <source>
        <dbReference type="Proteomes" id="UP000284403"/>
    </source>
</evidence>
<evidence type="ECO:0000256" key="1">
    <source>
        <dbReference type="ARBA" id="ARBA00022614"/>
    </source>
</evidence>
<keyword evidence="6" id="KW-1185">Reference proteome</keyword>
<dbReference type="Pfam" id="PF13855">
    <property type="entry name" value="LRR_8"/>
    <property type="match status" value="1"/>
</dbReference>
<organism evidence="5 6">
    <name type="scientific">Trypanosoma conorhini</name>
    <dbReference type="NCBI Taxonomy" id="83891"/>
    <lineage>
        <taxon>Eukaryota</taxon>
        <taxon>Discoba</taxon>
        <taxon>Euglenozoa</taxon>
        <taxon>Kinetoplastea</taxon>
        <taxon>Metakinetoplastina</taxon>
        <taxon>Trypanosomatida</taxon>
        <taxon>Trypanosomatidae</taxon>
        <taxon>Trypanosoma</taxon>
    </lineage>
</organism>
<dbReference type="InterPro" id="IPR003591">
    <property type="entry name" value="Leu-rich_rpt_typical-subtyp"/>
</dbReference>
<evidence type="ECO:0000256" key="4">
    <source>
        <dbReference type="SAM" id="MobiDB-lite"/>
    </source>
</evidence>
<accession>A0A422PQW2</accession>
<reference evidence="5 6" key="1">
    <citation type="journal article" date="2018" name="BMC Genomics">
        <title>Genomic comparison of Trypanosoma conorhini and Trypanosoma rangeli to Trypanosoma cruzi strains of high and low virulence.</title>
        <authorList>
            <person name="Bradwell K.R."/>
            <person name="Koparde V.N."/>
            <person name="Matveyev A.V."/>
            <person name="Serrano M.G."/>
            <person name="Alves J.M."/>
            <person name="Parikh H."/>
            <person name="Huang B."/>
            <person name="Lee V."/>
            <person name="Espinosa-Alvarez O."/>
            <person name="Ortiz P.A."/>
            <person name="Costa-Martins A.G."/>
            <person name="Teixeira M.M."/>
            <person name="Buck G.A."/>
        </authorList>
    </citation>
    <scope>NUCLEOTIDE SEQUENCE [LARGE SCALE GENOMIC DNA]</scope>
    <source>
        <strain evidence="5 6">025E</strain>
    </source>
</reference>